<dbReference type="Pfam" id="PF00441">
    <property type="entry name" value="Acyl-CoA_dh_1"/>
    <property type="match status" value="1"/>
</dbReference>
<dbReference type="RefSeq" id="WP_204865972.1">
    <property type="nucleotide sequence ID" value="NZ_JAFBBK010000001.1"/>
</dbReference>
<evidence type="ECO:0000259" key="8">
    <source>
        <dbReference type="Pfam" id="PF00441"/>
    </source>
</evidence>
<keyword evidence="12" id="KW-1185">Reference proteome</keyword>
<organism evidence="11 12">
    <name type="scientific">Rhodococcoides corynebacterioides</name>
    <dbReference type="NCBI Taxonomy" id="53972"/>
    <lineage>
        <taxon>Bacteria</taxon>
        <taxon>Bacillati</taxon>
        <taxon>Actinomycetota</taxon>
        <taxon>Actinomycetes</taxon>
        <taxon>Mycobacteriales</taxon>
        <taxon>Nocardiaceae</taxon>
        <taxon>Rhodococcoides</taxon>
    </lineage>
</organism>
<dbReference type="InterPro" id="IPR006091">
    <property type="entry name" value="Acyl-CoA_Oxase/DH_mid-dom"/>
</dbReference>
<dbReference type="PANTHER" id="PTHR48083">
    <property type="entry name" value="MEDIUM-CHAIN SPECIFIC ACYL-COA DEHYDROGENASE, MITOCHONDRIAL-RELATED"/>
    <property type="match status" value="1"/>
</dbReference>
<name>A0ABS2KPY3_9NOCA</name>
<comment type="similarity">
    <text evidence="2 7">Belongs to the acyl-CoA dehydrogenase family.</text>
</comment>
<dbReference type="InterPro" id="IPR009075">
    <property type="entry name" value="AcylCo_DH/oxidase_C"/>
</dbReference>
<dbReference type="Gene3D" id="1.20.140.10">
    <property type="entry name" value="Butyryl-CoA Dehydrogenase, subunit A, domain 3"/>
    <property type="match status" value="1"/>
</dbReference>
<dbReference type="EMBL" id="JAFBBK010000001">
    <property type="protein sequence ID" value="MBM7413356.1"/>
    <property type="molecule type" value="Genomic_DNA"/>
</dbReference>
<keyword evidence="4 7" id="KW-0285">Flavoprotein</keyword>
<dbReference type="CDD" id="cd00567">
    <property type="entry name" value="ACAD"/>
    <property type="match status" value="1"/>
</dbReference>
<sequence>MAIDLTYDPVVREWIERTRTFTREHVLPIEDKFLGDVTAAGGDDLRRELQAAAKDAAVFAPHAPREYGGGGLSMSDRAPVFEEAGYSLFGPIATNIGAPDEGNVHLLAHVASPAQKEQFLAPLARGDVRSAFAMTEPAPGAGSDPSALTTTATRTDGGWRIDGHKWFITGADGAGFFIVMARTSGTLGDRGGATMFLVPADTAGVTVGRHISTLDRAMIGGHCEVTFDRVVVPEENVLGAVDEGFTYAQVRLGPARMTHVMRWLGAARRGHDVAVAHVAHREGFGSRLGDLGMVQKMIADNEIDIAATRALLVTACHALDLGDPASNETSIAKTFAAEAIFRIVDRGVQMCGGLGVSDDLPLARLSREVRPFRVYDGPSEVHRWAIAKRAVGAARRAAAKEQP</sequence>
<evidence type="ECO:0000313" key="11">
    <source>
        <dbReference type="EMBL" id="MBM7413356.1"/>
    </source>
</evidence>
<dbReference type="Proteomes" id="UP000703038">
    <property type="component" value="Unassembled WGS sequence"/>
</dbReference>
<dbReference type="PANTHER" id="PTHR48083:SF13">
    <property type="entry name" value="ACYL-COA DEHYDROGENASE FAMILY MEMBER 11"/>
    <property type="match status" value="1"/>
</dbReference>
<keyword evidence="6 7" id="KW-0560">Oxidoreductase</keyword>
<dbReference type="InterPro" id="IPR009100">
    <property type="entry name" value="AcylCoA_DH/oxidase_NM_dom_sf"/>
</dbReference>
<feature type="domain" description="Acyl-CoA dehydrogenase/oxidase C-terminal" evidence="8">
    <location>
        <begin position="242"/>
        <end position="390"/>
    </location>
</feature>
<dbReference type="InterPro" id="IPR006089">
    <property type="entry name" value="Acyl-CoA_DH_CS"/>
</dbReference>
<dbReference type="Gene3D" id="1.10.540.10">
    <property type="entry name" value="Acyl-CoA dehydrogenase/oxidase, N-terminal domain"/>
    <property type="match status" value="1"/>
</dbReference>
<comment type="cofactor">
    <cofactor evidence="1 7">
        <name>FAD</name>
        <dbReference type="ChEBI" id="CHEBI:57692"/>
    </cofactor>
</comment>
<evidence type="ECO:0000259" key="10">
    <source>
        <dbReference type="Pfam" id="PF02771"/>
    </source>
</evidence>
<evidence type="ECO:0000256" key="6">
    <source>
        <dbReference type="ARBA" id="ARBA00023002"/>
    </source>
</evidence>
<evidence type="ECO:0000256" key="7">
    <source>
        <dbReference type="RuleBase" id="RU362125"/>
    </source>
</evidence>
<dbReference type="SUPFAM" id="SSF47203">
    <property type="entry name" value="Acyl-CoA dehydrogenase C-terminal domain-like"/>
    <property type="match status" value="1"/>
</dbReference>
<dbReference type="InterPro" id="IPR037069">
    <property type="entry name" value="AcylCoA_DH/ox_N_sf"/>
</dbReference>
<dbReference type="Pfam" id="PF02771">
    <property type="entry name" value="Acyl-CoA_dh_N"/>
    <property type="match status" value="1"/>
</dbReference>
<evidence type="ECO:0000256" key="3">
    <source>
        <dbReference type="ARBA" id="ARBA00011738"/>
    </source>
</evidence>
<evidence type="ECO:0000313" key="12">
    <source>
        <dbReference type="Proteomes" id="UP000703038"/>
    </source>
</evidence>
<comment type="subunit">
    <text evidence="3">Homodimer.</text>
</comment>
<comment type="caution">
    <text evidence="11">The sequence shown here is derived from an EMBL/GenBank/DDBJ whole genome shotgun (WGS) entry which is preliminary data.</text>
</comment>
<dbReference type="PROSITE" id="PS00073">
    <property type="entry name" value="ACYL_COA_DH_2"/>
    <property type="match status" value="1"/>
</dbReference>
<evidence type="ECO:0000256" key="5">
    <source>
        <dbReference type="ARBA" id="ARBA00022827"/>
    </source>
</evidence>
<keyword evidence="5 7" id="KW-0274">FAD</keyword>
<feature type="domain" description="Acyl-CoA oxidase/dehydrogenase middle" evidence="9">
    <location>
        <begin position="131"/>
        <end position="230"/>
    </location>
</feature>
<gene>
    <name evidence="11" type="ORF">JOE42_000089</name>
</gene>
<accession>A0ABS2KPY3</accession>
<feature type="domain" description="Acyl-CoA dehydrogenase/oxidase N-terminal" evidence="10">
    <location>
        <begin position="13"/>
        <end position="127"/>
    </location>
</feature>
<dbReference type="Gene3D" id="2.40.110.10">
    <property type="entry name" value="Butyryl-CoA Dehydrogenase, subunit A, domain 2"/>
    <property type="match status" value="1"/>
</dbReference>
<evidence type="ECO:0000259" key="9">
    <source>
        <dbReference type="Pfam" id="PF02770"/>
    </source>
</evidence>
<evidence type="ECO:0000256" key="2">
    <source>
        <dbReference type="ARBA" id="ARBA00009347"/>
    </source>
</evidence>
<proteinExistence type="inferred from homology"/>
<dbReference type="SUPFAM" id="SSF56645">
    <property type="entry name" value="Acyl-CoA dehydrogenase NM domain-like"/>
    <property type="match status" value="1"/>
</dbReference>
<evidence type="ECO:0000256" key="4">
    <source>
        <dbReference type="ARBA" id="ARBA00022630"/>
    </source>
</evidence>
<reference evidence="11 12" key="1">
    <citation type="submission" date="2021-01" db="EMBL/GenBank/DDBJ databases">
        <title>Genomics of switchgrass bacterial isolates.</title>
        <authorList>
            <person name="Shade A."/>
        </authorList>
    </citation>
    <scope>NUCLEOTIDE SEQUENCE [LARGE SCALE GENOMIC DNA]</scope>
    <source>
        <strain evidence="11 12">PvP111</strain>
    </source>
</reference>
<dbReference type="InterPro" id="IPR013786">
    <property type="entry name" value="AcylCoA_DH/ox_N"/>
</dbReference>
<protein>
    <submittedName>
        <fullName evidence="11">Alkylation response protein AidB-like acyl-CoA dehydrogenase</fullName>
    </submittedName>
</protein>
<evidence type="ECO:0000256" key="1">
    <source>
        <dbReference type="ARBA" id="ARBA00001974"/>
    </source>
</evidence>
<dbReference type="InterPro" id="IPR046373">
    <property type="entry name" value="Acyl-CoA_Oxase/DH_mid-dom_sf"/>
</dbReference>
<dbReference type="Pfam" id="PF02770">
    <property type="entry name" value="Acyl-CoA_dh_M"/>
    <property type="match status" value="1"/>
</dbReference>
<dbReference type="InterPro" id="IPR050741">
    <property type="entry name" value="Acyl-CoA_dehydrogenase"/>
</dbReference>
<dbReference type="InterPro" id="IPR036250">
    <property type="entry name" value="AcylCo_DH-like_C"/>
</dbReference>